<dbReference type="Pfam" id="PF04140">
    <property type="entry name" value="ICMT"/>
    <property type="match status" value="1"/>
</dbReference>
<sequence length="194" mass="22441">MDTLTLKIIFMIGLISSSAIRLPHQQQNKQNTVTDDRKTPLETGLLLLVFFGMLALPLLYVFSPWLNFANYKLPLWANGLGVVSFAIALWLFWRSHQDLGENWSPTLQVRDGHTLITNGIYQSIRHPMYTSIFLWCIAQALLLPNWIAGFAGIIAFSIMYVIRIGNEEQMMMDQFGEEYQTYMQQTKRLIPYIF</sequence>
<keyword evidence="4 5" id="KW-0472">Membrane</keyword>
<dbReference type="AlphaFoldDB" id="A0A8J7Z4G8"/>
<organism evidence="6 7">
    <name type="scientific">Myxacorys almedinensis A</name>
    <dbReference type="NCBI Taxonomy" id="2690445"/>
    <lineage>
        <taxon>Bacteria</taxon>
        <taxon>Bacillati</taxon>
        <taxon>Cyanobacteriota</taxon>
        <taxon>Cyanophyceae</taxon>
        <taxon>Leptolyngbyales</taxon>
        <taxon>Leptolyngbyaceae</taxon>
        <taxon>Myxacorys</taxon>
        <taxon>Myxacorys almedinensis</taxon>
    </lineage>
</organism>
<dbReference type="InterPro" id="IPR007269">
    <property type="entry name" value="ICMT_MeTrfase"/>
</dbReference>
<protein>
    <submittedName>
        <fullName evidence="6">Isoprenylcysteine carboxylmethyltransferase family protein</fullName>
    </submittedName>
</protein>
<dbReference type="RefSeq" id="WP_162425353.1">
    <property type="nucleotide sequence ID" value="NZ_WVIE01000042.1"/>
</dbReference>
<evidence type="ECO:0000256" key="5">
    <source>
        <dbReference type="SAM" id="Phobius"/>
    </source>
</evidence>
<dbReference type="InterPro" id="IPR052527">
    <property type="entry name" value="Metal_cation-efflux_comp"/>
</dbReference>
<keyword evidence="7" id="KW-1185">Reference proteome</keyword>
<keyword evidence="2 5" id="KW-0812">Transmembrane</keyword>
<evidence type="ECO:0000313" key="6">
    <source>
        <dbReference type="EMBL" id="NDJ19829.1"/>
    </source>
</evidence>
<evidence type="ECO:0000313" key="7">
    <source>
        <dbReference type="Proteomes" id="UP000646053"/>
    </source>
</evidence>
<dbReference type="Proteomes" id="UP000646053">
    <property type="component" value="Unassembled WGS sequence"/>
</dbReference>
<proteinExistence type="predicted"/>
<feature type="transmembrane region" description="Helical" evidence="5">
    <location>
        <begin position="43"/>
        <end position="63"/>
    </location>
</feature>
<comment type="caution">
    <text evidence="6">The sequence shown here is derived from an EMBL/GenBank/DDBJ whole genome shotgun (WGS) entry which is preliminary data.</text>
</comment>
<dbReference type="PANTHER" id="PTHR43847:SF1">
    <property type="entry name" value="BLL3993 PROTEIN"/>
    <property type="match status" value="1"/>
</dbReference>
<name>A0A8J7Z4G8_9CYAN</name>
<gene>
    <name evidence="6" type="ORF">GS601_21495</name>
</gene>
<evidence type="ECO:0000256" key="3">
    <source>
        <dbReference type="ARBA" id="ARBA00022989"/>
    </source>
</evidence>
<accession>A0A8J7Z4G8</accession>
<dbReference type="GO" id="GO:0016020">
    <property type="term" value="C:membrane"/>
    <property type="evidence" value="ECO:0007669"/>
    <property type="project" value="UniProtKB-SubCell"/>
</dbReference>
<dbReference type="NCBIfam" id="NF040696">
    <property type="entry name" value="isopcys_mtase"/>
    <property type="match status" value="1"/>
</dbReference>
<dbReference type="Gene3D" id="1.20.120.1630">
    <property type="match status" value="1"/>
</dbReference>
<feature type="transmembrane region" description="Helical" evidence="5">
    <location>
        <begin position="132"/>
        <end position="162"/>
    </location>
</feature>
<keyword evidence="3 5" id="KW-1133">Transmembrane helix</keyword>
<evidence type="ECO:0000256" key="1">
    <source>
        <dbReference type="ARBA" id="ARBA00004141"/>
    </source>
</evidence>
<evidence type="ECO:0000256" key="2">
    <source>
        <dbReference type="ARBA" id="ARBA00022692"/>
    </source>
</evidence>
<dbReference type="PANTHER" id="PTHR43847">
    <property type="entry name" value="BLL3993 PROTEIN"/>
    <property type="match status" value="1"/>
</dbReference>
<feature type="transmembrane region" description="Helical" evidence="5">
    <location>
        <begin position="75"/>
        <end position="93"/>
    </location>
</feature>
<comment type="subcellular location">
    <subcellularLocation>
        <location evidence="1">Membrane</location>
        <topology evidence="1">Multi-pass membrane protein</topology>
    </subcellularLocation>
</comment>
<reference evidence="6" key="1">
    <citation type="submission" date="2019-12" db="EMBL/GenBank/DDBJ databases">
        <title>High-Quality draft genome sequences of three cyanobacteria isolated from the limestone walls of the Old Cathedral of Coimbra.</title>
        <authorList>
            <person name="Tiago I."/>
            <person name="Soares F."/>
            <person name="Portugal A."/>
        </authorList>
    </citation>
    <scope>NUCLEOTIDE SEQUENCE</scope>
    <source>
        <strain evidence="6">A</strain>
    </source>
</reference>
<dbReference type="InterPro" id="IPR054851">
    <property type="entry name" value="Isoprenylcys_mtase"/>
</dbReference>
<dbReference type="GO" id="GO:0004671">
    <property type="term" value="F:protein C-terminal S-isoprenylcysteine carboxyl O-methyltransferase activity"/>
    <property type="evidence" value="ECO:0007669"/>
    <property type="project" value="InterPro"/>
</dbReference>
<dbReference type="EMBL" id="WVIE01000042">
    <property type="protein sequence ID" value="NDJ19829.1"/>
    <property type="molecule type" value="Genomic_DNA"/>
</dbReference>
<evidence type="ECO:0000256" key="4">
    <source>
        <dbReference type="ARBA" id="ARBA00023136"/>
    </source>
</evidence>